<dbReference type="GO" id="GO:0008713">
    <property type="term" value="F:ADP-heptose-lipopolysaccharide heptosyltransferase activity"/>
    <property type="evidence" value="ECO:0007669"/>
    <property type="project" value="TreeGrafter"/>
</dbReference>
<proteinExistence type="predicted"/>
<evidence type="ECO:0000313" key="3">
    <source>
        <dbReference type="EMBL" id="AGF78799.1"/>
    </source>
</evidence>
<dbReference type="SUPFAM" id="SSF53756">
    <property type="entry name" value="UDP-Glycosyltransferase/glycogen phosphorylase"/>
    <property type="match status" value="1"/>
</dbReference>
<accession>M1NGN4</accession>
<dbReference type="eggNOG" id="COG0859">
    <property type="taxonomic scope" value="Bacteria"/>
</dbReference>
<dbReference type="InterPro" id="IPR051199">
    <property type="entry name" value="LPS_LOS_Heptosyltrfase"/>
</dbReference>
<name>M1NGN4_DESSD</name>
<keyword evidence="4" id="KW-1185">Reference proteome</keyword>
<dbReference type="STRING" id="1167006.UWK_02259"/>
<keyword evidence="1" id="KW-0328">Glycosyltransferase</keyword>
<dbReference type="EMBL" id="CP003985">
    <property type="protein sequence ID" value="AGF78799.1"/>
    <property type="molecule type" value="Genomic_DNA"/>
</dbReference>
<organism evidence="3 4">
    <name type="scientific">Desulfocapsa sulfexigens (strain DSM 10523 / SB164P1)</name>
    <dbReference type="NCBI Taxonomy" id="1167006"/>
    <lineage>
        <taxon>Bacteria</taxon>
        <taxon>Pseudomonadati</taxon>
        <taxon>Thermodesulfobacteriota</taxon>
        <taxon>Desulfobulbia</taxon>
        <taxon>Desulfobulbales</taxon>
        <taxon>Desulfocapsaceae</taxon>
        <taxon>Desulfocapsa</taxon>
    </lineage>
</organism>
<dbReference type="PANTHER" id="PTHR30160">
    <property type="entry name" value="TETRAACYLDISACCHARIDE 4'-KINASE-RELATED"/>
    <property type="match status" value="1"/>
</dbReference>
<dbReference type="Pfam" id="PF01075">
    <property type="entry name" value="Glyco_transf_9"/>
    <property type="match status" value="1"/>
</dbReference>
<gene>
    <name evidence="3" type="ordered locus">UWK_02259</name>
</gene>
<reference evidence="4" key="1">
    <citation type="journal article" date="2013" name="Stand. Genomic Sci.">
        <title>Complete genome sequence of Desulfocapsa sulfexigens, a marine deltaproteobacterium specialized in disproportionating inorganic sulfur compounds.</title>
        <authorList>
            <person name="Finster K.W."/>
            <person name="Kjeldsen K.U."/>
            <person name="Kube M."/>
            <person name="Reinhardt R."/>
            <person name="Mussmann M."/>
            <person name="Amann R."/>
            <person name="Schreiber L."/>
        </authorList>
    </citation>
    <scope>NUCLEOTIDE SEQUENCE [LARGE SCALE GENOMIC DNA]</scope>
    <source>
        <strain evidence="4">DSM 10523 / SB164P1</strain>
    </source>
</reference>
<evidence type="ECO:0000256" key="2">
    <source>
        <dbReference type="ARBA" id="ARBA00022679"/>
    </source>
</evidence>
<dbReference type="HOGENOM" id="CLU_038371_0_4_7"/>
<dbReference type="Proteomes" id="UP000011721">
    <property type="component" value="Chromosome"/>
</dbReference>
<dbReference type="InterPro" id="IPR002201">
    <property type="entry name" value="Glyco_trans_9"/>
</dbReference>
<sequence>MNLLYWIKWLLHPVRVAFFAVVDWCAALTAARHEEASDAVLLIRVDAIGDFVLWLDSAKSIREHYVNQRIILTCNKVCVDLAAASVLFDEVHGVDLTRFTKDLRYRWRTMREVSWLGASLAIQPTFSRVLLTGDALIKASGAPLRIGSTGDLANRHQWHKWIGDRWYTSLVPASVRPLMELDRNSEFLRGLGIEQAVSAVAKMPVVAVLPSAKYISSAYFVIFPGASATGRMWPAGAFAKVADAVHDLYGWQPVACGSKADRAIAAEMIKYSNCTNWVDFTGDTTLLEFVEILRGAQLVVGNETSVVHIAASVATPSVCVLGGGHFGRFMPYSDAVSGMKPIAVYRQMECFGCNWKCHIRSDISRPYPCVEAVNISDIISTVKTVIDLEELDR</sequence>
<dbReference type="PANTHER" id="PTHR30160:SF1">
    <property type="entry name" value="LIPOPOLYSACCHARIDE 1,2-N-ACETYLGLUCOSAMINETRANSFERASE-RELATED"/>
    <property type="match status" value="1"/>
</dbReference>
<dbReference type="KEGG" id="dsf:UWK_02259"/>
<evidence type="ECO:0000313" key="4">
    <source>
        <dbReference type="Proteomes" id="UP000011721"/>
    </source>
</evidence>
<dbReference type="CDD" id="cd03789">
    <property type="entry name" value="GT9_LPS_heptosyltransferase"/>
    <property type="match status" value="1"/>
</dbReference>
<dbReference type="AlphaFoldDB" id="M1NGN4"/>
<evidence type="ECO:0000256" key="1">
    <source>
        <dbReference type="ARBA" id="ARBA00022676"/>
    </source>
</evidence>
<dbReference type="GO" id="GO:0009244">
    <property type="term" value="P:lipopolysaccharide core region biosynthetic process"/>
    <property type="evidence" value="ECO:0007669"/>
    <property type="project" value="TreeGrafter"/>
</dbReference>
<dbReference type="Gene3D" id="3.40.50.2000">
    <property type="entry name" value="Glycogen Phosphorylase B"/>
    <property type="match status" value="2"/>
</dbReference>
<dbReference type="OrthoDB" id="9797795at2"/>
<dbReference type="GO" id="GO:0005829">
    <property type="term" value="C:cytosol"/>
    <property type="evidence" value="ECO:0007669"/>
    <property type="project" value="TreeGrafter"/>
</dbReference>
<protein>
    <submittedName>
        <fullName evidence="3">ADP-heptose:LPS heptosyltransferase</fullName>
    </submittedName>
</protein>
<keyword evidence="2 3" id="KW-0808">Transferase</keyword>
<dbReference type="RefSeq" id="WP_015404487.1">
    <property type="nucleotide sequence ID" value="NC_020304.1"/>
</dbReference>